<dbReference type="KEGG" id="gtr:GLOTRDRAFT_125038"/>
<dbReference type="EMBL" id="KB469296">
    <property type="protein sequence ID" value="EPQ61317.1"/>
    <property type="molecule type" value="Genomic_DNA"/>
</dbReference>
<evidence type="ECO:0000313" key="3">
    <source>
        <dbReference type="Proteomes" id="UP000030669"/>
    </source>
</evidence>
<dbReference type="Pfam" id="PF07876">
    <property type="entry name" value="Dabb"/>
    <property type="match status" value="1"/>
</dbReference>
<dbReference type="SMART" id="SM00886">
    <property type="entry name" value="Dabb"/>
    <property type="match status" value="1"/>
</dbReference>
<dbReference type="InterPro" id="IPR013097">
    <property type="entry name" value="Dabb"/>
</dbReference>
<dbReference type="InterPro" id="IPR011008">
    <property type="entry name" value="Dimeric_a/b-barrel"/>
</dbReference>
<protein>
    <recommendedName>
        <fullName evidence="1">Stress-response A/B barrel domain-containing protein</fullName>
    </recommendedName>
</protein>
<dbReference type="OrthoDB" id="42919at2759"/>
<dbReference type="Gene3D" id="3.30.70.100">
    <property type="match status" value="1"/>
</dbReference>
<dbReference type="HOGENOM" id="CLU_080664_4_3_1"/>
<proteinExistence type="predicted"/>
<evidence type="ECO:0000259" key="1">
    <source>
        <dbReference type="PROSITE" id="PS51502"/>
    </source>
</evidence>
<dbReference type="SUPFAM" id="SSF54909">
    <property type="entry name" value="Dimeric alpha+beta barrel"/>
    <property type="match status" value="1"/>
</dbReference>
<name>S7QPL9_GLOTA</name>
<gene>
    <name evidence="2" type="ORF">GLOTRDRAFT_125038</name>
</gene>
<accession>S7QPL9</accession>
<reference evidence="2 3" key="1">
    <citation type="journal article" date="2012" name="Science">
        <title>The Paleozoic origin of enzymatic lignin decomposition reconstructed from 31 fungal genomes.</title>
        <authorList>
            <person name="Floudas D."/>
            <person name="Binder M."/>
            <person name="Riley R."/>
            <person name="Barry K."/>
            <person name="Blanchette R.A."/>
            <person name="Henrissat B."/>
            <person name="Martinez A.T."/>
            <person name="Otillar R."/>
            <person name="Spatafora J.W."/>
            <person name="Yadav J.S."/>
            <person name="Aerts A."/>
            <person name="Benoit I."/>
            <person name="Boyd A."/>
            <person name="Carlson A."/>
            <person name="Copeland A."/>
            <person name="Coutinho P.M."/>
            <person name="de Vries R.P."/>
            <person name="Ferreira P."/>
            <person name="Findley K."/>
            <person name="Foster B."/>
            <person name="Gaskell J."/>
            <person name="Glotzer D."/>
            <person name="Gorecki P."/>
            <person name="Heitman J."/>
            <person name="Hesse C."/>
            <person name="Hori C."/>
            <person name="Igarashi K."/>
            <person name="Jurgens J.A."/>
            <person name="Kallen N."/>
            <person name="Kersten P."/>
            <person name="Kohler A."/>
            <person name="Kuees U."/>
            <person name="Kumar T.K.A."/>
            <person name="Kuo A."/>
            <person name="LaButti K."/>
            <person name="Larrondo L.F."/>
            <person name="Lindquist E."/>
            <person name="Ling A."/>
            <person name="Lombard V."/>
            <person name="Lucas S."/>
            <person name="Lundell T."/>
            <person name="Martin R."/>
            <person name="McLaughlin D.J."/>
            <person name="Morgenstern I."/>
            <person name="Morin E."/>
            <person name="Murat C."/>
            <person name="Nagy L.G."/>
            <person name="Nolan M."/>
            <person name="Ohm R.A."/>
            <person name="Patyshakuliyeva A."/>
            <person name="Rokas A."/>
            <person name="Ruiz-Duenas F.J."/>
            <person name="Sabat G."/>
            <person name="Salamov A."/>
            <person name="Samejima M."/>
            <person name="Schmutz J."/>
            <person name="Slot J.C."/>
            <person name="St John F."/>
            <person name="Stenlid J."/>
            <person name="Sun H."/>
            <person name="Sun S."/>
            <person name="Syed K."/>
            <person name="Tsang A."/>
            <person name="Wiebenga A."/>
            <person name="Young D."/>
            <person name="Pisabarro A."/>
            <person name="Eastwood D.C."/>
            <person name="Martin F."/>
            <person name="Cullen D."/>
            <person name="Grigoriev I.V."/>
            <person name="Hibbett D.S."/>
        </authorList>
    </citation>
    <scope>NUCLEOTIDE SEQUENCE [LARGE SCALE GENOMIC DNA]</scope>
    <source>
        <strain evidence="2 3">ATCC 11539</strain>
    </source>
</reference>
<dbReference type="AlphaFoldDB" id="S7QPL9"/>
<dbReference type="PROSITE" id="PS51502">
    <property type="entry name" value="S_R_A_B_BARREL"/>
    <property type="match status" value="1"/>
</dbReference>
<feature type="domain" description="Stress-response A/B barrel" evidence="1">
    <location>
        <begin position="4"/>
        <end position="80"/>
    </location>
</feature>
<organism evidence="2 3">
    <name type="scientific">Gloeophyllum trabeum (strain ATCC 11539 / FP-39264 / Madison 617)</name>
    <name type="common">Brown rot fungus</name>
    <dbReference type="NCBI Taxonomy" id="670483"/>
    <lineage>
        <taxon>Eukaryota</taxon>
        <taxon>Fungi</taxon>
        <taxon>Dikarya</taxon>
        <taxon>Basidiomycota</taxon>
        <taxon>Agaricomycotina</taxon>
        <taxon>Agaricomycetes</taxon>
        <taxon>Gloeophyllales</taxon>
        <taxon>Gloeophyllaceae</taxon>
        <taxon>Gloeophyllum</taxon>
    </lineage>
</organism>
<dbReference type="GeneID" id="19301178"/>
<evidence type="ECO:0000313" key="2">
    <source>
        <dbReference type="EMBL" id="EPQ61317.1"/>
    </source>
</evidence>
<dbReference type="Proteomes" id="UP000030669">
    <property type="component" value="Unassembled WGS sequence"/>
</dbReference>
<dbReference type="STRING" id="670483.S7QPL9"/>
<keyword evidence="3" id="KW-1185">Reference proteome</keyword>
<sequence>MPGIHHIALLKFLPSIPPDVKFRACELAVELLQRIPQVNNMKVGPPADRASSRGYDFALTMDFDSREAFRAYNAHPMHAE</sequence>
<dbReference type="RefSeq" id="XP_007861511.1">
    <property type="nucleotide sequence ID" value="XM_007863320.1"/>
</dbReference>